<dbReference type="EMBL" id="JYDL01000002">
    <property type="protein sequence ID" value="KRX27752.1"/>
    <property type="molecule type" value="Genomic_DNA"/>
</dbReference>
<feature type="signal peptide" evidence="1">
    <location>
        <begin position="1"/>
        <end position="20"/>
    </location>
</feature>
<dbReference type="OrthoDB" id="10564541at2759"/>
<organism evidence="2 3">
    <name type="scientific">Trichinella nelsoni</name>
    <dbReference type="NCBI Taxonomy" id="6336"/>
    <lineage>
        <taxon>Eukaryota</taxon>
        <taxon>Metazoa</taxon>
        <taxon>Ecdysozoa</taxon>
        <taxon>Nematoda</taxon>
        <taxon>Enoplea</taxon>
        <taxon>Dorylaimia</taxon>
        <taxon>Trichinellida</taxon>
        <taxon>Trichinellidae</taxon>
        <taxon>Trichinella</taxon>
    </lineage>
</organism>
<name>A0A0V0SLX5_9BILA</name>
<comment type="caution">
    <text evidence="2">The sequence shown here is derived from an EMBL/GenBank/DDBJ whole genome shotgun (WGS) entry which is preliminary data.</text>
</comment>
<dbReference type="AlphaFoldDB" id="A0A0V0SLX5"/>
<evidence type="ECO:0000313" key="3">
    <source>
        <dbReference type="Proteomes" id="UP000054630"/>
    </source>
</evidence>
<sequence>LFLRFHLLLTKCVFLSICPACVPFRSEHFYTVSSDPSNDHVRNKGVFIFSKILWMKRIESIQINDFKQI</sequence>
<feature type="non-terminal residue" evidence="2">
    <location>
        <position position="1"/>
    </location>
</feature>
<feature type="chain" id="PRO_5006868950" description="Secreted protein" evidence="1">
    <location>
        <begin position="21"/>
        <end position="69"/>
    </location>
</feature>
<evidence type="ECO:0008006" key="4">
    <source>
        <dbReference type="Google" id="ProtNLM"/>
    </source>
</evidence>
<dbReference type="Proteomes" id="UP000054630">
    <property type="component" value="Unassembled WGS sequence"/>
</dbReference>
<proteinExistence type="predicted"/>
<accession>A0A0V0SLX5</accession>
<keyword evidence="3" id="KW-1185">Reference proteome</keyword>
<feature type="non-terminal residue" evidence="2">
    <location>
        <position position="69"/>
    </location>
</feature>
<evidence type="ECO:0000256" key="1">
    <source>
        <dbReference type="SAM" id="SignalP"/>
    </source>
</evidence>
<keyword evidence="1" id="KW-0732">Signal</keyword>
<protein>
    <recommendedName>
        <fullName evidence="4">Secreted protein</fullName>
    </recommendedName>
</protein>
<gene>
    <name evidence="2" type="ORF">T07_1220</name>
</gene>
<evidence type="ECO:0000313" key="2">
    <source>
        <dbReference type="EMBL" id="KRX27752.1"/>
    </source>
</evidence>
<reference evidence="2 3" key="1">
    <citation type="submission" date="2015-01" db="EMBL/GenBank/DDBJ databases">
        <title>Evolution of Trichinella species and genotypes.</title>
        <authorList>
            <person name="Korhonen P.K."/>
            <person name="Edoardo P."/>
            <person name="Giuseppe L.R."/>
            <person name="Gasser R.B."/>
        </authorList>
    </citation>
    <scope>NUCLEOTIDE SEQUENCE [LARGE SCALE GENOMIC DNA]</scope>
    <source>
        <strain evidence="2">ISS37</strain>
    </source>
</reference>